<evidence type="ECO:0000256" key="2">
    <source>
        <dbReference type="SAM" id="MobiDB-lite"/>
    </source>
</evidence>
<comment type="caution">
    <text evidence="3">The sequence shown here is derived from an EMBL/GenBank/DDBJ whole genome shotgun (WGS) entry which is preliminary data.</text>
</comment>
<dbReference type="Proteomes" id="UP000287651">
    <property type="component" value="Unassembled WGS sequence"/>
</dbReference>
<evidence type="ECO:0000313" key="3">
    <source>
        <dbReference type="EMBL" id="RRT65402.1"/>
    </source>
</evidence>
<feature type="region of interest" description="Disordered" evidence="2">
    <location>
        <begin position="24"/>
        <end position="46"/>
    </location>
</feature>
<evidence type="ECO:0000256" key="1">
    <source>
        <dbReference type="SAM" id="Coils"/>
    </source>
</evidence>
<organism evidence="3 4">
    <name type="scientific">Ensete ventricosum</name>
    <name type="common">Abyssinian banana</name>
    <name type="synonym">Musa ensete</name>
    <dbReference type="NCBI Taxonomy" id="4639"/>
    <lineage>
        <taxon>Eukaryota</taxon>
        <taxon>Viridiplantae</taxon>
        <taxon>Streptophyta</taxon>
        <taxon>Embryophyta</taxon>
        <taxon>Tracheophyta</taxon>
        <taxon>Spermatophyta</taxon>
        <taxon>Magnoliopsida</taxon>
        <taxon>Liliopsida</taxon>
        <taxon>Zingiberales</taxon>
        <taxon>Musaceae</taxon>
        <taxon>Ensete</taxon>
    </lineage>
</organism>
<proteinExistence type="predicted"/>
<sequence length="204" mass="22488">GGESALVAGPEGAQPEVEVIHAEASAKRPAGSPVLDQTATGQPGKQVKIAVRKHKSYRAAKQIVLASLLEAKLEKLRSERDPKQLAWAKQRVGKLEADNAKLKSGLDELSSRLDEADKELNELREGLVESQCQLKEQKVGHRKADDDLLKLMRENESLKVELPGKSVANYKQSVDNDPFTEQPEDGLVLMETRQEFDDSIPSEE</sequence>
<feature type="coiled-coil region" evidence="1">
    <location>
        <begin position="92"/>
        <end position="161"/>
    </location>
</feature>
<feature type="non-terminal residue" evidence="3">
    <location>
        <position position="1"/>
    </location>
</feature>
<evidence type="ECO:0000313" key="4">
    <source>
        <dbReference type="Proteomes" id="UP000287651"/>
    </source>
</evidence>
<dbReference type="EMBL" id="AMZH03005827">
    <property type="protein sequence ID" value="RRT65402.1"/>
    <property type="molecule type" value="Genomic_DNA"/>
</dbReference>
<name>A0A426ZN23_ENSVE</name>
<reference evidence="3 4" key="1">
    <citation type="journal article" date="2014" name="Agronomy (Basel)">
        <title>A Draft Genome Sequence for Ensete ventricosum, the Drought-Tolerant Tree Against Hunger.</title>
        <authorList>
            <person name="Harrison J."/>
            <person name="Moore K.A."/>
            <person name="Paszkiewicz K."/>
            <person name="Jones T."/>
            <person name="Grant M."/>
            <person name="Ambacheew D."/>
            <person name="Muzemil S."/>
            <person name="Studholme D.J."/>
        </authorList>
    </citation>
    <scope>NUCLEOTIDE SEQUENCE [LARGE SCALE GENOMIC DNA]</scope>
</reference>
<dbReference type="AlphaFoldDB" id="A0A426ZN23"/>
<protein>
    <submittedName>
        <fullName evidence="3">Uncharacterized protein</fullName>
    </submittedName>
</protein>
<gene>
    <name evidence="3" type="ORF">B296_00021923</name>
</gene>
<accession>A0A426ZN23</accession>
<keyword evidence="1" id="KW-0175">Coiled coil</keyword>